<dbReference type="EMBL" id="ABWK02000014">
    <property type="protein sequence ID" value="EEX68882.1"/>
    <property type="molecule type" value="Genomic_DNA"/>
</dbReference>
<feature type="transmembrane region" description="Helical" evidence="6">
    <location>
        <begin position="476"/>
        <end position="495"/>
    </location>
</feature>
<keyword evidence="5 6" id="KW-0472">Membrane</keyword>
<feature type="transmembrane region" description="Helical" evidence="6">
    <location>
        <begin position="450"/>
        <end position="470"/>
    </location>
</feature>
<feature type="transmembrane region" description="Helical" evidence="6">
    <location>
        <begin position="290"/>
        <end position="308"/>
    </location>
</feature>
<sequence>MIMAATAWSILPPVITIVLALWTKEVYMSLIIGIFSGALLFTGGNILESILTMFTVMSDKVGSNVNILVFLVILGILVAAISRSGATRAYGEWASKTIKGQRSALLLTALLGIVIFIDDYFNCLTVGTVMRPVTDKLKVARTKLAYIIDATAAPVCIIAPVSSWAAAVGSSLPEDSTIDGFSLFLQTIPFNLYAWLTILFMIFIIWTARDFAAMGESIRENSKKFVIPKEYADAEQKSADMELGHGKILDLILPLIVLIAACVYGMLYTGGIHEGKTIAEAFANCDSAKSLVLGSFIAFVFTGFLYLPRRIISFNAFCDSFGWGFKAMTPAIFILCLAWTLSGICSKEYLNLGGFVGAIVSTHASIIMFLPPIFFLVASGLAFATGTSWGTFGILIPIAIAVLGMNDPSMLVVCVAAVLSGAVCGDHASPISDTTILASAGAQCHHIDHVSTQLPYVGVVATCSFFGYIVDGLTENGWLGLLTGIICLAIAMVIIRARVPVIDAEKD</sequence>
<feature type="domain" description="Na+/H+ antiporter NhaC-like C-terminal" evidence="7">
    <location>
        <begin position="179"/>
        <end position="472"/>
    </location>
</feature>
<dbReference type="HOGENOM" id="CLU_018751_1_0_9"/>
<dbReference type="InterPro" id="IPR018461">
    <property type="entry name" value="Na/H_Antiport_NhaC-like_C"/>
</dbReference>
<keyword evidence="9" id="KW-1185">Reference proteome</keyword>
<organism evidence="8 9">
    <name type="scientific">Mitsuokella multacida DSM 20544</name>
    <dbReference type="NCBI Taxonomy" id="500635"/>
    <lineage>
        <taxon>Bacteria</taxon>
        <taxon>Bacillati</taxon>
        <taxon>Bacillota</taxon>
        <taxon>Negativicutes</taxon>
        <taxon>Selenomonadales</taxon>
        <taxon>Selenomonadaceae</taxon>
        <taxon>Mitsuokella</taxon>
    </lineage>
</organism>
<comment type="subcellular location">
    <subcellularLocation>
        <location evidence="1">Cell membrane</location>
        <topology evidence="1">Multi-pass membrane protein</topology>
    </subcellularLocation>
</comment>
<evidence type="ECO:0000256" key="4">
    <source>
        <dbReference type="ARBA" id="ARBA00022989"/>
    </source>
</evidence>
<protein>
    <submittedName>
        <fullName evidence="8">Na+/H+ antiporter family protein</fullName>
    </submittedName>
</protein>
<name>C9KMH5_9FIRM</name>
<dbReference type="eggNOG" id="COG1757">
    <property type="taxonomic scope" value="Bacteria"/>
</dbReference>
<gene>
    <name evidence="8" type="ORF">MITSMUL_04411</name>
</gene>
<feature type="transmembrane region" description="Helical" evidence="6">
    <location>
        <begin position="320"/>
        <end position="340"/>
    </location>
</feature>
<comment type="caution">
    <text evidence="8">The sequence shown here is derived from an EMBL/GenBank/DDBJ whole genome shotgun (WGS) entry which is preliminary data.</text>
</comment>
<keyword evidence="2" id="KW-1003">Cell membrane</keyword>
<evidence type="ECO:0000313" key="8">
    <source>
        <dbReference type="EMBL" id="EEX68882.1"/>
    </source>
</evidence>
<accession>C9KMH5</accession>
<feature type="transmembrane region" description="Helical" evidence="6">
    <location>
        <begin position="188"/>
        <end position="208"/>
    </location>
</feature>
<dbReference type="AlphaFoldDB" id="C9KMH5"/>
<dbReference type="GO" id="GO:0005886">
    <property type="term" value="C:plasma membrane"/>
    <property type="evidence" value="ECO:0007669"/>
    <property type="project" value="UniProtKB-SubCell"/>
</dbReference>
<evidence type="ECO:0000256" key="3">
    <source>
        <dbReference type="ARBA" id="ARBA00022692"/>
    </source>
</evidence>
<dbReference type="PANTHER" id="PTHR43478:SF1">
    <property type="entry name" value="NA+_H+ ANTIPORTER NHAC-LIKE C-TERMINAL DOMAIN-CONTAINING PROTEIN"/>
    <property type="match status" value="1"/>
</dbReference>
<feature type="transmembrane region" description="Helical" evidence="6">
    <location>
        <begin position="352"/>
        <end position="374"/>
    </location>
</feature>
<dbReference type="Proteomes" id="UP000003671">
    <property type="component" value="Unassembled WGS sequence"/>
</dbReference>
<proteinExistence type="predicted"/>
<keyword evidence="3 6" id="KW-0812">Transmembrane</keyword>
<evidence type="ECO:0000256" key="6">
    <source>
        <dbReference type="SAM" id="Phobius"/>
    </source>
</evidence>
<feature type="transmembrane region" description="Helical" evidence="6">
    <location>
        <begin position="65"/>
        <end position="84"/>
    </location>
</feature>
<reference evidence="8" key="1">
    <citation type="submission" date="2009-09" db="EMBL/GenBank/DDBJ databases">
        <authorList>
            <person name="Weinstock G."/>
            <person name="Sodergren E."/>
            <person name="Clifton S."/>
            <person name="Fulton L."/>
            <person name="Fulton B."/>
            <person name="Courtney L."/>
            <person name="Fronick C."/>
            <person name="Harrison M."/>
            <person name="Strong C."/>
            <person name="Farmer C."/>
            <person name="Delahaunty K."/>
            <person name="Markovic C."/>
            <person name="Hall O."/>
            <person name="Minx P."/>
            <person name="Tomlinson C."/>
            <person name="Mitreva M."/>
            <person name="Nelson J."/>
            <person name="Hou S."/>
            <person name="Wollam A."/>
            <person name="Pepin K.H."/>
            <person name="Johnson M."/>
            <person name="Bhonagiri V."/>
            <person name="Nash W.E."/>
            <person name="Warren W."/>
            <person name="Chinwalla A."/>
            <person name="Mardis E.R."/>
            <person name="Wilson R.K."/>
        </authorList>
    </citation>
    <scope>NUCLEOTIDE SEQUENCE [LARGE SCALE GENOMIC DNA]</scope>
    <source>
        <strain evidence="8">DSM 20544</strain>
    </source>
</reference>
<feature type="transmembrane region" description="Helical" evidence="6">
    <location>
        <begin position="251"/>
        <end position="270"/>
    </location>
</feature>
<dbReference type="STRING" id="500635.MITSMUL_04411"/>
<evidence type="ECO:0000256" key="2">
    <source>
        <dbReference type="ARBA" id="ARBA00022475"/>
    </source>
</evidence>
<feature type="transmembrane region" description="Helical" evidence="6">
    <location>
        <begin position="144"/>
        <end position="168"/>
    </location>
</feature>
<evidence type="ECO:0000256" key="1">
    <source>
        <dbReference type="ARBA" id="ARBA00004651"/>
    </source>
</evidence>
<dbReference type="PANTHER" id="PTHR43478">
    <property type="entry name" value="NA+/H+ ANTIPORTER-RELATED"/>
    <property type="match status" value="1"/>
</dbReference>
<dbReference type="Pfam" id="PF03553">
    <property type="entry name" value="Na_H_antiporter"/>
    <property type="match status" value="1"/>
</dbReference>
<feature type="transmembrane region" description="Helical" evidence="6">
    <location>
        <begin position="381"/>
        <end position="403"/>
    </location>
</feature>
<feature type="transmembrane region" description="Helical" evidence="6">
    <location>
        <begin position="104"/>
        <end position="123"/>
    </location>
</feature>
<keyword evidence="4 6" id="KW-1133">Transmembrane helix</keyword>
<evidence type="ECO:0000256" key="5">
    <source>
        <dbReference type="ARBA" id="ARBA00023136"/>
    </source>
</evidence>
<evidence type="ECO:0000259" key="7">
    <source>
        <dbReference type="Pfam" id="PF03553"/>
    </source>
</evidence>
<evidence type="ECO:0000313" key="9">
    <source>
        <dbReference type="Proteomes" id="UP000003671"/>
    </source>
</evidence>
<feature type="transmembrane region" description="Helical" evidence="6">
    <location>
        <begin position="30"/>
        <end position="53"/>
    </location>
</feature>
<dbReference type="PATRIC" id="fig|500635.8.peg.744"/>